<evidence type="ECO:0000313" key="9">
    <source>
        <dbReference type="EMBL" id="KAL1412901.1"/>
    </source>
</evidence>
<dbReference type="EMBL" id="JBBXJM010000001">
    <property type="protein sequence ID" value="KAL1412901.1"/>
    <property type="molecule type" value="Genomic_DNA"/>
</dbReference>
<keyword evidence="3 6" id="KW-0863">Zinc-finger</keyword>
<dbReference type="GeneID" id="95981693"/>
<dbReference type="InterPro" id="IPR013087">
    <property type="entry name" value="Znf_C2H2_type"/>
</dbReference>
<sequence>MVLVCDECGLNVPYDHKLALHRRAKHPDPNGPPPERIHNPIAFFCDVPHCNHAGFRSHSGLIAHKNRPHPAPPPIPAPDGESSSQPSACGWLGCGLRFFTESDRDTHQEREHLCAPPKAADDKYYCNWPECHGSYVKPYLLKPHKETSHLKTKERKARPDCPEPDCTFSFWSDVENAEYGATAAGHAADTPFLCSQCPAGLKSKQDLHNHCNKYHFIPIVCEICHEEFPNGGNFDYHQRTAHTEGAKASLGGTLDLDRLQSPTELALFDFMIALSTTSLISFATMEHFLALPTGQSTLRAYVEERPQLVPEYQRICAIPDVGKSAIKVDL</sequence>
<evidence type="ECO:0000256" key="6">
    <source>
        <dbReference type="PROSITE-ProRule" id="PRU00042"/>
    </source>
</evidence>
<reference evidence="9 10" key="1">
    <citation type="submission" date="2023-08" db="EMBL/GenBank/DDBJ databases">
        <title>Annotated Genome Sequence of Vanrija albida AlHP1.</title>
        <authorList>
            <person name="Herzog R."/>
        </authorList>
    </citation>
    <scope>NUCLEOTIDE SEQUENCE [LARGE SCALE GENOMIC DNA]</scope>
    <source>
        <strain evidence="9 10">AlHP1</strain>
    </source>
</reference>
<keyword evidence="10" id="KW-1185">Reference proteome</keyword>
<organism evidence="9 10">
    <name type="scientific">Vanrija albida</name>
    <dbReference type="NCBI Taxonomy" id="181172"/>
    <lineage>
        <taxon>Eukaryota</taxon>
        <taxon>Fungi</taxon>
        <taxon>Dikarya</taxon>
        <taxon>Basidiomycota</taxon>
        <taxon>Agaricomycotina</taxon>
        <taxon>Tremellomycetes</taxon>
        <taxon>Trichosporonales</taxon>
        <taxon>Trichosporonaceae</taxon>
        <taxon>Vanrija</taxon>
    </lineage>
</organism>
<dbReference type="Gene3D" id="3.30.160.60">
    <property type="entry name" value="Classic Zinc Finger"/>
    <property type="match status" value="1"/>
</dbReference>
<accession>A0ABR3QDW5</accession>
<dbReference type="InterPro" id="IPR050527">
    <property type="entry name" value="Snail/Krueppel_Znf"/>
</dbReference>
<feature type="domain" description="C2H2-type" evidence="8">
    <location>
        <begin position="124"/>
        <end position="154"/>
    </location>
</feature>
<keyword evidence="5" id="KW-0539">Nucleus</keyword>
<dbReference type="PANTHER" id="PTHR24388:SF104">
    <property type="entry name" value="AT-RICH BINDING PROTEIN-RELATED"/>
    <property type="match status" value="1"/>
</dbReference>
<evidence type="ECO:0000259" key="8">
    <source>
        <dbReference type="PROSITE" id="PS50157"/>
    </source>
</evidence>
<feature type="region of interest" description="Disordered" evidence="7">
    <location>
        <begin position="64"/>
        <end position="86"/>
    </location>
</feature>
<feature type="domain" description="C2H2-type" evidence="8">
    <location>
        <begin position="219"/>
        <end position="247"/>
    </location>
</feature>
<evidence type="ECO:0000256" key="4">
    <source>
        <dbReference type="ARBA" id="ARBA00022833"/>
    </source>
</evidence>
<evidence type="ECO:0000256" key="2">
    <source>
        <dbReference type="ARBA" id="ARBA00022737"/>
    </source>
</evidence>
<evidence type="ECO:0000256" key="3">
    <source>
        <dbReference type="ARBA" id="ARBA00022771"/>
    </source>
</evidence>
<dbReference type="SMART" id="SM00355">
    <property type="entry name" value="ZnF_C2H2"/>
    <property type="match status" value="6"/>
</dbReference>
<gene>
    <name evidence="9" type="ORF">Q8F55_000650</name>
</gene>
<name>A0ABR3QDW5_9TREE</name>
<comment type="caution">
    <text evidence="9">The sequence shown here is derived from an EMBL/GenBank/DDBJ whole genome shotgun (WGS) entry which is preliminary data.</text>
</comment>
<protein>
    <recommendedName>
        <fullName evidence="8">C2H2-type domain-containing protein</fullName>
    </recommendedName>
</protein>
<dbReference type="Proteomes" id="UP001565368">
    <property type="component" value="Unassembled WGS sequence"/>
</dbReference>
<proteinExistence type="predicted"/>
<evidence type="ECO:0000313" key="10">
    <source>
        <dbReference type="Proteomes" id="UP001565368"/>
    </source>
</evidence>
<keyword evidence="4" id="KW-0862">Zinc</keyword>
<dbReference type="RefSeq" id="XP_069212845.1">
    <property type="nucleotide sequence ID" value="XM_069349301.1"/>
</dbReference>
<keyword evidence="1" id="KW-0479">Metal-binding</keyword>
<evidence type="ECO:0000256" key="5">
    <source>
        <dbReference type="ARBA" id="ARBA00023242"/>
    </source>
</evidence>
<evidence type="ECO:0000256" key="7">
    <source>
        <dbReference type="SAM" id="MobiDB-lite"/>
    </source>
</evidence>
<keyword evidence="2" id="KW-0677">Repeat</keyword>
<dbReference type="PROSITE" id="PS00028">
    <property type="entry name" value="ZINC_FINGER_C2H2_1"/>
    <property type="match status" value="5"/>
</dbReference>
<dbReference type="PROSITE" id="PS50157">
    <property type="entry name" value="ZINC_FINGER_C2H2_2"/>
    <property type="match status" value="2"/>
</dbReference>
<evidence type="ECO:0000256" key="1">
    <source>
        <dbReference type="ARBA" id="ARBA00022723"/>
    </source>
</evidence>
<dbReference type="PANTHER" id="PTHR24388">
    <property type="entry name" value="ZINC FINGER PROTEIN"/>
    <property type="match status" value="1"/>
</dbReference>